<dbReference type="EMBL" id="CP182909">
    <property type="protein sequence ID" value="XPM66493.1"/>
    <property type="molecule type" value="Genomic_DNA"/>
</dbReference>
<organism evidence="1 2">
    <name type="scientific">Desertifilum tharense IPPAS B-1220</name>
    <dbReference type="NCBI Taxonomy" id="1781255"/>
    <lineage>
        <taxon>Bacteria</taxon>
        <taxon>Bacillati</taxon>
        <taxon>Cyanobacteriota</taxon>
        <taxon>Cyanophyceae</taxon>
        <taxon>Desertifilales</taxon>
        <taxon>Desertifilaceae</taxon>
        <taxon>Desertifilum</taxon>
    </lineage>
</organism>
<reference evidence="1 2" key="1">
    <citation type="journal article" date="2016" name="Genome Announc.">
        <title>Draft Genome Sequence of the Thermotolerant Cyanobacterium Desertifilum sp. IPPAS B-1220.</title>
        <authorList>
            <person name="Mironov K.S."/>
            <person name="Sinetova M.A."/>
            <person name="Bolatkhan K."/>
            <person name="Zayadan B.K."/>
            <person name="Ustinova V.V."/>
            <person name="Kupriyanova E.V."/>
            <person name="Skrypnik A.N."/>
            <person name="Gogoleva N.E."/>
            <person name="Gogolev Y.V."/>
            <person name="Los D.A."/>
        </authorList>
    </citation>
    <scope>NUCLEOTIDE SEQUENCE [LARGE SCALE GENOMIC DNA]</scope>
    <source>
        <strain evidence="1 2">IPPAS B-1220</strain>
    </source>
</reference>
<protein>
    <submittedName>
        <fullName evidence="1">Response regulator</fullName>
    </submittedName>
</protein>
<evidence type="ECO:0000313" key="1">
    <source>
        <dbReference type="EMBL" id="XPM66493.1"/>
    </source>
</evidence>
<sequence>MSKLLRVLLVEDSEDDAELLLCELERNGCQTLHLRVDTAPAMQTALETQQWDIVIADYSMPQFSAIAYLQLLQSKQLDLPFIIVSGSIGEETAVAAMKAGAHDYLIKGNLARLVPAIEREIREAQLRSERRQALEKLRYLAFYDELTGLPNRALFLEYLRQVSDSQSIRTASPSESPYGNRPSQEPFAVLFLDVDRYQIVKYSLGHLLVRSPISRNGTMAQKLPPLNRYYRPRWY</sequence>
<evidence type="ECO:0000313" key="2">
    <source>
        <dbReference type="Proteomes" id="UP000095472"/>
    </source>
</evidence>
<proteinExistence type="predicted"/>
<keyword evidence="2" id="KW-1185">Reference proteome</keyword>
<dbReference type="Proteomes" id="UP000095472">
    <property type="component" value="Chromosome"/>
</dbReference>
<name>A0ACD5GZS6_9CYAN</name>
<accession>A0ACD5GZS6</accession>
<gene>
    <name evidence="1" type="ORF">BH720_014990</name>
</gene>